<dbReference type="SUPFAM" id="SSF51621">
    <property type="entry name" value="Phosphoenolpyruvate/pyruvate domain"/>
    <property type="match status" value="1"/>
</dbReference>
<accession>A0A327SDG9</accession>
<keyword evidence="3" id="KW-0670">Pyruvate</keyword>
<dbReference type="PANTHER" id="PTHR30523">
    <property type="entry name" value="PHOSPHOENOLPYRUVATE CARBOXYLASE"/>
    <property type="match status" value="1"/>
</dbReference>
<dbReference type="GO" id="GO:0015977">
    <property type="term" value="P:carbon fixation"/>
    <property type="evidence" value="ECO:0007669"/>
    <property type="project" value="InterPro"/>
</dbReference>
<keyword evidence="4" id="KW-1185">Reference proteome</keyword>
<name>A0A327SDG9_9FLAO</name>
<dbReference type="GO" id="GO:0008964">
    <property type="term" value="F:phosphoenolpyruvate carboxylase activity"/>
    <property type="evidence" value="ECO:0007669"/>
    <property type="project" value="InterPro"/>
</dbReference>
<dbReference type="GO" id="GO:0005829">
    <property type="term" value="C:cytosol"/>
    <property type="evidence" value="ECO:0007669"/>
    <property type="project" value="TreeGrafter"/>
</dbReference>
<evidence type="ECO:0000256" key="1">
    <source>
        <dbReference type="ARBA" id="ARBA00003670"/>
    </source>
</evidence>
<dbReference type="InterPro" id="IPR015813">
    <property type="entry name" value="Pyrv/PenolPyrv_kinase-like_dom"/>
</dbReference>
<protein>
    <recommendedName>
        <fullName evidence="2">Phosphoenolpyruvate carboxylase</fullName>
    </recommendedName>
</protein>
<comment type="function">
    <text evidence="1">Forms oxaloacetate, a four-carbon dicarboxylic acid source for the tricarboxylic acid cycle.</text>
</comment>
<sequence length="879" mass="100260">MGQSVTLSFSNFKGSNKFKNMSTQPKLTRFNQSVLSKYQIYNGIFMTLPFDAVTKTGVLLPLFHETCQKGFSDGDDPTTIVNTFFKKYQARRSPESQINLLFRFIQYIERQVVLFDAIEDAAFSKVNNMDGIGTLRSLKESATAENKMELLQKYLEEFKVRIVLTAHPTQFYPGAVLGIITDLTEAIKENDLLRINDLLAQLGKTPFFKHKKPTPYDEAVSLIWYLENVFYKSFGDIFDYIQQNIFDGKQIDNNIINIGFWPGGDRDGNPFVTPEITLKVAARLKETIIKNYYRDIRRLKRKLTFTGIEERMSVLEKELYELMIGNTSELTLESFKAELNAIKEVIIEGHQSLYVSEINSLINKMHLFGFHFSTLDIRQDSRAHEKVFKDLVETLLANASTIFPKNYFDLSPNEQVDVLSKIEGKIDLSLIKDEETLKTLQTITAIKTIQENNGEQASNRYIISNNQSTLHVMQLFAMLKLVAFHDKLTVDIGPLFETITDLENAHDVMEELYTNPEYAAHLKSRGNRQTIMLGFSDGTKDGGYLMANWGIYKAKERLTEISRKYDVTAIFFDGRGGPPARGGGKTHNFYASLGPTIEDKEVQLTIQGQTISSNFGTLDSSQYNLEQLISSGISNSMSDADLRMKPENREVMGKLATLSYKAYSDFKSHPKFISYLENMSTLKYYAKTNIGSRPSKRGKSEGLVFEDLRAIPFVGSWSQLKQNVPGFFGVGTALKHYEDADEFEKVQHLFKTSSFFKTLIENSMMSLSKSFFDLTKYMSDDPEYGEFWNIIHDEYIITKRLILKLTGYTELMQEEPAGKASINVRESIVLPLLTIQQFALKKIQELEKESPRDEAQIKVYEKIVMRSLFGNINASRNSA</sequence>
<dbReference type="GO" id="GO:0006099">
    <property type="term" value="P:tricarboxylic acid cycle"/>
    <property type="evidence" value="ECO:0007669"/>
    <property type="project" value="InterPro"/>
</dbReference>
<evidence type="ECO:0000256" key="2">
    <source>
        <dbReference type="ARBA" id="ARBA00022419"/>
    </source>
</evidence>
<dbReference type="PANTHER" id="PTHR30523:SF6">
    <property type="entry name" value="PHOSPHOENOLPYRUVATE CARBOXYLASE"/>
    <property type="match status" value="1"/>
</dbReference>
<comment type="caution">
    <text evidence="3">The sequence shown here is derived from an EMBL/GenBank/DDBJ whole genome shotgun (WGS) entry which is preliminary data.</text>
</comment>
<dbReference type="AlphaFoldDB" id="A0A327SDG9"/>
<dbReference type="PRINTS" id="PR00150">
    <property type="entry name" value="PEPCARBXLASE"/>
</dbReference>
<dbReference type="Proteomes" id="UP000248987">
    <property type="component" value="Unassembled WGS sequence"/>
</dbReference>
<reference evidence="3 4" key="1">
    <citation type="submission" date="2018-06" db="EMBL/GenBank/DDBJ databases">
        <title>Genomic Encyclopedia of Archaeal and Bacterial Type Strains, Phase II (KMG-II): from individual species to whole genera.</title>
        <authorList>
            <person name="Goeker M."/>
        </authorList>
    </citation>
    <scope>NUCLEOTIDE SEQUENCE [LARGE SCALE GENOMIC DNA]</scope>
    <source>
        <strain evidence="3 4">DSM 12408</strain>
    </source>
</reference>
<evidence type="ECO:0000313" key="4">
    <source>
        <dbReference type="Proteomes" id="UP000248987"/>
    </source>
</evidence>
<dbReference type="Pfam" id="PF00311">
    <property type="entry name" value="PEPcase"/>
    <property type="match status" value="2"/>
</dbReference>
<dbReference type="InterPro" id="IPR021135">
    <property type="entry name" value="PEP_COase"/>
</dbReference>
<organism evidence="3 4">
    <name type="scientific">Gelidibacter algens</name>
    <dbReference type="NCBI Taxonomy" id="49280"/>
    <lineage>
        <taxon>Bacteria</taxon>
        <taxon>Pseudomonadati</taxon>
        <taxon>Bacteroidota</taxon>
        <taxon>Flavobacteriia</taxon>
        <taxon>Flavobacteriales</taxon>
        <taxon>Flavobacteriaceae</taxon>
        <taxon>Gelidibacter</taxon>
    </lineage>
</organism>
<gene>
    <name evidence="3" type="ORF">LX77_01118</name>
</gene>
<proteinExistence type="predicted"/>
<dbReference type="EMBL" id="QLLQ01000003">
    <property type="protein sequence ID" value="RAJ25703.1"/>
    <property type="molecule type" value="Genomic_DNA"/>
</dbReference>
<evidence type="ECO:0000313" key="3">
    <source>
        <dbReference type="EMBL" id="RAJ25703.1"/>
    </source>
</evidence>